<evidence type="ECO:0000256" key="1">
    <source>
        <dbReference type="SAM" id="Phobius"/>
    </source>
</evidence>
<reference evidence="2" key="1">
    <citation type="submission" date="2020-08" db="EMBL/GenBank/DDBJ databases">
        <title>Genome public.</title>
        <authorList>
            <person name="Liu C."/>
            <person name="Sun Q."/>
        </authorList>
    </citation>
    <scope>NUCLEOTIDE SEQUENCE</scope>
    <source>
        <strain evidence="2">NSJ-52</strain>
    </source>
</reference>
<evidence type="ECO:0000313" key="2">
    <source>
        <dbReference type="EMBL" id="MBC5738230.1"/>
    </source>
</evidence>
<keyword evidence="3" id="KW-1185">Reference proteome</keyword>
<feature type="transmembrane region" description="Helical" evidence="1">
    <location>
        <begin position="36"/>
        <end position="61"/>
    </location>
</feature>
<sequence>MEIFLFTVLLVSLVLIPGTMSYAVSRWCLKRGRRFICILALALLGAGVVYGVLRFTGIILFAGDNYMSYHFFDASFRDDGFPYIFFGGALFLGTAAAFAAGRHEVRAAAAAEREKE</sequence>
<dbReference type="EMBL" id="JACOPQ010000013">
    <property type="protein sequence ID" value="MBC5738230.1"/>
    <property type="molecule type" value="Genomic_DNA"/>
</dbReference>
<dbReference type="RefSeq" id="WP_186920006.1">
    <property type="nucleotide sequence ID" value="NZ_JACOPQ010000013.1"/>
</dbReference>
<dbReference type="Proteomes" id="UP000607645">
    <property type="component" value="Unassembled WGS sequence"/>
</dbReference>
<name>A0A8J6MDF7_9FIRM</name>
<keyword evidence="1" id="KW-0812">Transmembrane</keyword>
<comment type="caution">
    <text evidence="2">The sequence shown here is derived from an EMBL/GenBank/DDBJ whole genome shotgun (WGS) entry which is preliminary data.</text>
</comment>
<organism evidence="2 3">
    <name type="scientific">Lawsonibacter faecis</name>
    <dbReference type="NCBI Taxonomy" id="2763052"/>
    <lineage>
        <taxon>Bacteria</taxon>
        <taxon>Bacillati</taxon>
        <taxon>Bacillota</taxon>
        <taxon>Clostridia</taxon>
        <taxon>Eubacteriales</taxon>
        <taxon>Oscillospiraceae</taxon>
        <taxon>Lawsonibacter</taxon>
    </lineage>
</organism>
<accession>A0A8J6MDF7</accession>
<proteinExistence type="predicted"/>
<evidence type="ECO:0000313" key="3">
    <source>
        <dbReference type="Proteomes" id="UP000607645"/>
    </source>
</evidence>
<feature type="transmembrane region" description="Helical" evidence="1">
    <location>
        <begin position="6"/>
        <end position="24"/>
    </location>
</feature>
<keyword evidence="1" id="KW-0472">Membrane</keyword>
<feature type="transmembrane region" description="Helical" evidence="1">
    <location>
        <begin position="81"/>
        <end position="100"/>
    </location>
</feature>
<keyword evidence="1" id="KW-1133">Transmembrane helix</keyword>
<dbReference type="AlphaFoldDB" id="A0A8J6MDF7"/>
<protein>
    <submittedName>
        <fullName evidence="2">Uncharacterized protein</fullName>
    </submittedName>
</protein>
<gene>
    <name evidence="2" type="ORF">H8S62_14550</name>
</gene>